<evidence type="ECO:0000256" key="4">
    <source>
        <dbReference type="ARBA" id="ARBA00022679"/>
    </source>
</evidence>
<keyword evidence="6" id="KW-0902">Two-component regulatory system</keyword>
<dbReference type="GO" id="GO:0016036">
    <property type="term" value="P:cellular response to phosphate starvation"/>
    <property type="evidence" value="ECO:0007669"/>
    <property type="project" value="TreeGrafter"/>
</dbReference>
<dbReference type="SUPFAM" id="SSF47384">
    <property type="entry name" value="Homodimeric domain of signal transducing histidine kinase"/>
    <property type="match status" value="1"/>
</dbReference>
<evidence type="ECO:0000259" key="8">
    <source>
        <dbReference type="PROSITE" id="PS50109"/>
    </source>
</evidence>
<dbReference type="InterPro" id="IPR035965">
    <property type="entry name" value="PAS-like_dom_sf"/>
</dbReference>
<dbReference type="Gene3D" id="1.10.287.130">
    <property type="match status" value="1"/>
</dbReference>
<dbReference type="SMART" id="SM00388">
    <property type="entry name" value="HisKA"/>
    <property type="match status" value="1"/>
</dbReference>
<evidence type="ECO:0000256" key="1">
    <source>
        <dbReference type="ARBA" id="ARBA00000085"/>
    </source>
</evidence>
<feature type="coiled-coil region" evidence="7">
    <location>
        <begin position="47"/>
        <end position="74"/>
    </location>
</feature>
<dbReference type="CDD" id="cd00082">
    <property type="entry name" value="HisKA"/>
    <property type="match status" value="1"/>
</dbReference>
<evidence type="ECO:0000313" key="9">
    <source>
        <dbReference type="EMBL" id="PSB18142.1"/>
    </source>
</evidence>
<dbReference type="Pfam" id="PF02518">
    <property type="entry name" value="HATPase_c"/>
    <property type="match status" value="1"/>
</dbReference>
<comment type="catalytic activity">
    <reaction evidence="1">
        <text>ATP + protein L-histidine = ADP + protein N-phospho-L-histidine.</text>
        <dbReference type="EC" id="2.7.13.3"/>
    </reaction>
</comment>
<evidence type="ECO:0000256" key="6">
    <source>
        <dbReference type="ARBA" id="ARBA00023012"/>
    </source>
</evidence>
<proteinExistence type="predicted"/>
<dbReference type="RefSeq" id="WP_073073386.1">
    <property type="nucleotide sequence ID" value="NZ_MPPI01000022.1"/>
</dbReference>
<evidence type="ECO:0000256" key="2">
    <source>
        <dbReference type="ARBA" id="ARBA00012438"/>
    </source>
</evidence>
<dbReference type="InterPro" id="IPR036890">
    <property type="entry name" value="HATPase_C_sf"/>
</dbReference>
<dbReference type="SUPFAM" id="SSF55874">
    <property type="entry name" value="ATPase domain of HSP90 chaperone/DNA topoisomerase II/histidine kinase"/>
    <property type="match status" value="1"/>
</dbReference>
<dbReference type="EMBL" id="PVWG01000020">
    <property type="protein sequence ID" value="PSB18142.1"/>
    <property type="molecule type" value="Genomic_DNA"/>
</dbReference>
<name>A0A2T1DC84_9CYAN</name>
<keyword evidence="5 9" id="KW-0418">Kinase</keyword>
<dbReference type="OrthoDB" id="9773956at2"/>
<keyword evidence="10" id="KW-1185">Reference proteome</keyword>
<accession>A0A2T1DC84</accession>
<comment type="caution">
    <text evidence="9">The sequence shown here is derived from an EMBL/GenBank/DDBJ whole genome shotgun (WGS) entry which is preliminary data.</text>
</comment>
<dbReference type="GO" id="GO:0005886">
    <property type="term" value="C:plasma membrane"/>
    <property type="evidence" value="ECO:0007669"/>
    <property type="project" value="TreeGrafter"/>
</dbReference>
<reference evidence="9 10" key="2">
    <citation type="submission" date="2018-03" db="EMBL/GenBank/DDBJ databases">
        <title>The ancient ancestry and fast evolution of plastids.</title>
        <authorList>
            <person name="Moore K.R."/>
            <person name="Magnabosco C."/>
            <person name="Momper L."/>
            <person name="Gold D.A."/>
            <person name="Bosak T."/>
            <person name="Fournier G.P."/>
        </authorList>
    </citation>
    <scope>NUCLEOTIDE SEQUENCE [LARGE SCALE GENOMIC DNA]</scope>
    <source>
        <strain evidence="9 10">ULC007</strain>
    </source>
</reference>
<dbReference type="EC" id="2.7.13.3" evidence="2"/>
<dbReference type="STRING" id="1920490.GCA_001895925_01108"/>
<dbReference type="GO" id="GO:0000155">
    <property type="term" value="F:phosphorelay sensor kinase activity"/>
    <property type="evidence" value="ECO:0007669"/>
    <property type="project" value="InterPro"/>
</dbReference>
<dbReference type="Pfam" id="PF00512">
    <property type="entry name" value="HisKA"/>
    <property type="match status" value="1"/>
</dbReference>
<organism evidence="9 10">
    <name type="scientific">Phormidesmis priestleyi ULC007</name>
    <dbReference type="NCBI Taxonomy" id="1920490"/>
    <lineage>
        <taxon>Bacteria</taxon>
        <taxon>Bacillati</taxon>
        <taxon>Cyanobacteriota</taxon>
        <taxon>Cyanophyceae</taxon>
        <taxon>Leptolyngbyales</taxon>
        <taxon>Leptolyngbyaceae</taxon>
        <taxon>Phormidesmis</taxon>
    </lineage>
</organism>
<dbReference type="Proteomes" id="UP000238634">
    <property type="component" value="Unassembled WGS sequence"/>
</dbReference>
<dbReference type="SUPFAM" id="SSF55785">
    <property type="entry name" value="PYP-like sensor domain (PAS domain)"/>
    <property type="match status" value="1"/>
</dbReference>
<reference evidence="9 10" key="1">
    <citation type="submission" date="2018-02" db="EMBL/GenBank/DDBJ databases">
        <authorList>
            <person name="Cohen D.B."/>
            <person name="Kent A.D."/>
        </authorList>
    </citation>
    <scope>NUCLEOTIDE SEQUENCE [LARGE SCALE GENOMIC DNA]</scope>
    <source>
        <strain evidence="9 10">ULC007</strain>
    </source>
</reference>
<dbReference type="Gene3D" id="3.30.565.10">
    <property type="entry name" value="Histidine kinase-like ATPase, C-terminal domain"/>
    <property type="match status" value="1"/>
</dbReference>
<dbReference type="PANTHER" id="PTHR45453">
    <property type="entry name" value="PHOSPHATE REGULON SENSOR PROTEIN PHOR"/>
    <property type="match status" value="1"/>
</dbReference>
<dbReference type="PRINTS" id="PR00344">
    <property type="entry name" value="BCTRLSENSOR"/>
</dbReference>
<dbReference type="SMART" id="SM00387">
    <property type="entry name" value="HATPase_c"/>
    <property type="match status" value="1"/>
</dbReference>
<dbReference type="InterPro" id="IPR003661">
    <property type="entry name" value="HisK_dim/P_dom"/>
</dbReference>
<dbReference type="InterPro" id="IPR050351">
    <property type="entry name" value="BphY/WalK/GraS-like"/>
</dbReference>
<evidence type="ECO:0000256" key="5">
    <source>
        <dbReference type="ARBA" id="ARBA00022777"/>
    </source>
</evidence>
<keyword evidence="7" id="KW-0175">Coiled coil</keyword>
<dbReference type="InterPro" id="IPR005467">
    <property type="entry name" value="His_kinase_dom"/>
</dbReference>
<keyword evidence="3" id="KW-0597">Phosphoprotein</keyword>
<evidence type="ECO:0000256" key="7">
    <source>
        <dbReference type="SAM" id="Coils"/>
    </source>
</evidence>
<dbReference type="AlphaFoldDB" id="A0A2T1DC84"/>
<evidence type="ECO:0000256" key="3">
    <source>
        <dbReference type="ARBA" id="ARBA00022553"/>
    </source>
</evidence>
<keyword evidence="4" id="KW-0808">Transferase</keyword>
<dbReference type="InterPro" id="IPR036097">
    <property type="entry name" value="HisK_dim/P_sf"/>
</dbReference>
<gene>
    <name evidence="9" type="ORF">C7B65_16440</name>
</gene>
<feature type="domain" description="Histidine kinase" evidence="8">
    <location>
        <begin position="197"/>
        <end position="438"/>
    </location>
</feature>
<dbReference type="CDD" id="cd00075">
    <property type="entry name" value="HATPase"/>
    <property type="match status" value="1"/>
</dbReference>
<dbReference type="PANTHER" id="PTHR45453:SF1">
    <property type="entry name" value="PHOSPHATE REGULON SENSOR PROTEIN PHOR"/>
    <property type="match status" value="1"/>
</dbReference>
<dbReference type="GO" id="GO:0004721">
    <property type="term" value="F:phosphoprotein phosphatase activity"/>
    <property type="evidence" value="ECO:0007669"/>
    <property type="project" value="TreeGrafter"/>
</dbReference>
<dbReference type="PROSITE" id="PS50109">
    <property type="entry name" value="HIS_KIN"/>
    <property type="match status" value="1"/>
</dbReference>
<protein>
    <recommendedName>
        <fullName evidence="2">histidine kinase</fullName>
        <ecNumber evidence="2">2.7.13.3</ecNumber>
    </recommendedName>
</protein>
<evidence type="ECO:0000313" key="10">
    <source>
        <dbReference type="Proteomes" id="UP000238634"/>
    </source>
</evidence>
<dbReference type="InterPro" id="IPR003594">
    <property type="entry name" value="HATPase_dom"/>
</dbReference>
<dbReference type="InterPro" id="IPR004358">
    <property type="entry name" value="Sig_transdc_His_kin-like_C"/>
</dbReference>
<sequence>MKLLWFLAGIAIGLVPLICYRVRLSLQLKQITQSLDVADRGTLFSISSQLMMAIANYRQANQDLERQSETWKQIVNCAPVGYLQVDEENQLTLCNSQACQLLSIPNCNPLQPRLLLELVRSYELDLLIEQARESETPCQREWMFYPTSVDAANLSDQRTTPLRGYAFLLADDNVGVFLENRQEALTLAQQRDRWASDVAHELKTPLTSIRLVAETLQSRLEPPTRNWVDRLLAEAIRLSTLVQELLDLSQLEVNPVQRLNVKPIDLVKLIHAAWLSLEPLASEKELTLSYEGPQHLLIEADEARLHRVLLNLFDNGIKYSPLKTLIRVRVGLQNHLSSKSGRTSQHIQIDIIDAGQGFPETALPHVFERFYRADPSRSRHPDPQRDLASAKPIQLSSGSGLGLAIARQIVEAHQGSVSASNDPKTGGAWLQIQLPYSEVEDFSKRA</sequence>